<comment type="caution">
    <text evidence="1">The sequence shown here is derived from an EMBL/GenBank/DDBJ whole genome shotgun (WGS) entry which is preliminary data.</text>
</comment>
<evidence type="ECO:0000313" key="1">
    <source>
        <dbReference type="EMBL" id="TGD48659.1"/>
    </source>
</evidence>
<dbReference type="SUPFAM" id="SSF56796">
    <property type="entry name" value="Dehydroquinate synthase-like"/>
    <property type="match status" value="1"/>
</dbReference>
<dbReference type="AlphaFoldDB" id="A0A659SF51"/>
<proteinExistence type="predicted"/>
<dbReference type="Gene3D" id="3.40.50.1970">
    <property type="match status" value="1"/>
</dbReference>
<accession>A0A659SF51</accession>
<reference evidence="1 2" key="1">
    <citation type="submission" date="2018-03" db="EMBL/GenBank/DDBJ databases">
        <title>Non-Typhoidal Salmonella genome sequencing and assembly.</title>
        <authorList>
            <person name="Matchawe C."/>
        </authorList>
    </citation>
    <scope>NUCLEOTIDE SEQUENCE [LARGE SCALE GENOMIC DNA]</scope>
    <source>
        <strain evidence="1 2">8EV</strain>
    </source>
</reference>
<name>A0A659SF51_SALET</name>
<protein>
    <submittedName>
        <fullName evidence="1">Glycerol dehydrogenase</fullName>
    </submittedName>
</protein>
<organism evidence="1 2">
    <name type="scientific">Salmonella enterica subsp. enterica serovar Poona</name>
    <dbReference type="NCBI Taxonomy" id="436295"/>
    <lineage>
        <taxon>Bacteria</taxon>
        <taxon>Pseudomonadati</taxon>
        <taxon>Pseudomonadota</taxon>
        <taxon>Gammaproteobacteria</taxon>
        <taxon>Enterobacterales</taxon>
        <taxon>Enterobacteriaceae</taxon>
        <taxon>Salmonella</taxon>
    </lineage>
</organism>
<gene>
    <name evidence="1" type="ORF">C9F10_06010</name>
</gene>
<dbReference type="Proteomes" id="UP000297989">
    <property type="component" value="Unassembled WGS sequence"/>
</dbReference>
<evidence type="ECO:0000313" key="2">
    <source>
        <dbReference type="Proteomes" id="UP000297989"/>
    </source>
</evidence>
<dbReference type="EMBL" id="PYKK01000451">
    <property type="protein sequence ID" value="TGD48659.1"/>
    <property type="molecule type" value="Genomic_DNA"/>
</dbReference>
<sequence length="50" mass="5639">MDRIIQSPGKYIQGANVIARLGDYLKPMANNWLVVGDKFGLGFAEETRRK</sequence>
<feature type="non-terminal residue" evidence="1">
    <location>
        <position position="50"/>
    </location>
</feature>